<gene>
    <name evidence="1" type="ORF">JOC95_000338</name>
</gene>
<accession>A0ABS2NV06</accession>
<comment type="caution">
    <text evidence="1">The sequence shown here is derived from an EMBL/GenBank/DDBJ whole genome shotgun (WGS) entry which is preliminary data.</text>
</comment>
<keyword evidence="2" id="KW-1185">Reference proteome</keyword>
<protein>
    <submittedName>
        <fullName evidence="1">Uncharacterized protein</fullName>
    </submittedName>
</protein>
<name>A0ABS2NV06_9BACI</name>
<dbReference type="Proteomes" id="UP000737402">
    <property type="component" value="Unassembled WGS sequence"/>
</dbReference>
<proteinExistence type="predicted"/>
<dbReference type="EMBL" id="JAFBED010000001">
    <property type="protein sequence ID" value="MBM7618496.1"/>
    <property type="molecule type" value="Genomic_DNA"/>
</dbReference>
<evidence type="ECO:0000313" key="1">
    <source>
        <dbReference type="EMBL" id="MBM7618496.1"/>
    </source>
</evidence>
<sequence>MRLWGSIEAWEETSEVDLAGLRANRGVPKPEFILDSRQDVYHVLR</sequence>
<reference evidence="1 2" key="1">
    <citation type="submission" date="2021-01" db="EMBL/GenBank/DDBJ databases">
        <title>Genomic Encyclopedia of Type Strains, Phase IV (KMG-IV): sequencing the most valuable type-strain genomes for metagenomic binning, comparative biology and taxonomic classification.</title>
        <authorList>
            <person name="Goeker M."/>
        </authorList>
    </citation>
    <scope>NUCLEOTIDE SEQUENCE [LARGE SCALE GENOMIC DNA]</scope>
    <source>
        <strain evidence="1 2">DSM 25879</strain>
    </source>
</reference>
<organism evidence="1 2">
    <name type="scientific">Sutcliffiella tianshenii</name>
    <dbReference type="NCBI Taxonomy" id="1463404"/>
    <lineage>
        <taxon>Bacteria</taxon>
        <taxon>Bacillati</taxon>
        <taxon>Bacillota</taxon>
        <taxon>Bacilli</taxon>
        <taxon>Bacillales</taxon>
        <taxon>Bacillaceae</taxon>
        <taxon>Sutcliffiella</taxon>
    </lineage>
</organism>
<evidence type="ECO:0000313" key="2">
    <source>
        <dbReference type="Proteomes" id="UP000737402"/>
    </source>
</evidence>